<dbReference type="RefSeq" id="WP_090338253.1">
    <property type="nucleotide sequence ID" value="NZ_FNXY01000006.1"/>
</dbReference>
<feature type="transmembrane region" description="Helical" evidence="6">
    <location>
        <begin position="6"/>
        <end position="27"/>
    </location>
</feature>
<sequence length="204" mass="22691">MLESLFYGILTGVALCLTFGTVFFSLVQNSVDNGYRTGIKIALGVFVSDVIFVFFAIFGTSLLPDIHNFQKWMAGAGVLFLLILGLSNLIKGQPKIAYPTSKLGNLVYYFTTGFFLNALNPVNFISWVTIASYIRSTLHYNYNQVLLFFGASVVAVFFVECAIAVFAHKLKRIFTPKVVTIFNKVTGIVFILIACQIAYINFLK</sequence>
<dbReference type="AlphaFoldDB" id="A0A1H6Y953"/>
<dbReference type="Pfam" id="PF01810">
    <property type="entry name" value="LysE"/>
    <property type="match status" value="1"/>
</dbReference>
<proteinExistence type="predicted"/>
<dbReference type="PANTHER" id="PTHR30086:SF20">
    <property type="entry name" value="ARGININE EXPORTER PROTEIN ARGO-RELATED"/>
    <property type="match status" value="1"/>
</dbReference>
<feature type="transmembrane region" description="Helical" evidence="6">
    <location>
        <begin position="39"/>
        <end position="60"/>
    </location>
</feature>
<dbReference type="EMBL" id="FNXY01000006">
    <property type="protein sequence ID" value="SEJ33712.1"/>
    <property type="molecule type" value="Genomic_DNA"/>
</dbReference>
<evidence type="ECO:0000313" key="8">
    <source>
        <dbReference type="Proteomes" id="UP000199532"/>
    </source>
</evidence>
<feature type="transmembrane region" description="Helical" evidence="6">
    <location>
        <begin position="72"/>
        <end position="90"/>
    </location>
</feature>
<keyword evidence="5 6" id="KW-0472">Membrane</keyword>
<evidence type="ECO:0000313" key="7">
    <source>
        <dbReference type="EMBL" id="SEJ33712.1"/>
    </source>
</evidence>
<evidence type="ECO:0000256" key="3">
    <source>
        <dbReference type="ARBA" id="ARBA00022692"/>
    </source>
</evidence>
<evidence type="ECO:0000256" key="2">
    <source>
        <dbReference type="ARBA" id="ARBA00022475"/>
    </source>
</evidence>
<feature type="transmembrane region" description="Helical" evidence="6">
    <location>
        <begin position="146"/>
        <end position="167"/>
    </location>
</feature>
<accession>A0A1H6Y953</accession>
<dbReference type="GO" id="GO:0005886">
    <property type="term" value="C:plasma membrane"/>
    <property type="evidence" value="ECO:0007669"/>
    <property type="project" value="UniProtKB-SubCell"/>
</dbReference>
<feature type="transmembrane region" description="Helical" evidence="6">
    <location>
        <begin position="179"/>
        <end position="202"/>
    </location>
</feature>
<organism evidence="7 8">
    <name type="scientific">Dyadobacter koreensis</name>
    <dbReference type="NCBI Taxonomy" id="408657"/>
    <lineage>
        <taxon>Bacteria</taxon>
        <taxon>Pseudomonadati</taxon>
        <taxon>Bacteroidota</taxon>
        <taxon>Cytophagia</taxon>
        <taxon>Cytophagales</taxon>
        <taxon>Spirosomataceae</taxon>
        <taxon>Dyadobacter</taxon>
    </lineage>
</organism>
<dbReference type="InterPro" id="IPR001123">
    <property type="entry name" value="LeuE-type"/>
</dbReference>
<evidence type="ECO:0000256" key="1">
    <source>
        <dbReference type="ARBA" id="ARBA00004651"/>
    </source>
</evidence>
<evidence type="ECO:0000256" key="6">
    <source>
        <dbReference type="SAM" id="Phobius"/>
    </source>
</evidence>
<keyword evidence="4 6" id="KW-1133">Transmembrane helix</keyword>
<keyword evidence="8" id="KW-1185">Reference proteome</keyword>
<evidence type="ECO:0000256" key="5">
    <source>
        <dbReference type="ARBA" id="ARBA00023136"/>
    </source>
</evidence>
<dbReference type="GO" id="GO:0015171">
    <property type="term" value="F:amino acid transmembrane transporter activity"/>
    <property type="evidence" value="ECO:0007669"/>
    <property type="project" value="TreeGrafter"/>
</dbReference>
<dbReference type="STRING" id="408657.SAMN04487995_4276"/>
<keyword evidence="2" id="KW-1003">Cell membrane</keyword>
<dbReference type="PANTHER" id="PTHR30086">
    <property type="entry name" value="ARGININE EXPORTER PROTEIN ARGO"/>
    <property type="match status" value="1"/>
</dbReference>
<keyword evidence="3 6" id="KW-0812">Transmembrane</keyword>
<feature type="transmembrane region" description="Helical" evidence="6">
    <location>
        <begin position="106"/>
        <end position="134"/>
    </location>
</feature>
<comment type="subcellular location">
    <subcellularLocation>
        <location evidence="1">Cell membrane</location>
        <topology evidence="1">Multi-pass membrane protein</topology>
    </subcellularLocation>
</comment>
<dbReference type="OrthoDB" id="679767at2"/>
<dbReference type="Proteomes" id="UP000199532">
    <property type="component" value="Unassembled WGS sequence"/>
</dbReference>
<evidence type="ECO:0000256" key="4">
    <source>
        <dbReference type="ARBA" id="ARBA00022989"/>
    </source>
</evidence>
<protein>
    <submittedName>
        <fullName evidence="7">Threonine/homoserine/homoserine lactone efflux protein</fullName>
    </submittedName>
</protein>
<gene>
    <name evidence="7" type="ORF">SAMN04487995_4276</name>
</gene>
<reference evidence="7 8" key="1">
    <citation type="submission" date="2016-10" db="EMBL/GenBank/DDBJ databases">
        <authorList>
            <person name="de Groot N.N."/>
        </authorList>
    </citation>
    <scope>NUCLEOTIDE SEQUENCE [LARGE SCALE GENOMIC DNA]</scope>
    <source>
        <strain evidence="7 8">DSM 19938</strain>
    </source>
</reference>
<name>A0A1H6Y953_9BACT</name>